<sequence>MLFTASYDNTFDDSSCENETYEYRPLSEANIHWTYNKGDKTIDMGYQNVETFRHSLLSAFEQHQTDVLTDGQFSELIENMFLLDEDDLESIQRDTHEIFREFLDTDGKGFVTRDHIKALSQDTLKQMARRSEAPHGPVAGAPDDRGGAYKLKMENKADETERERENEGRDEL</sequence>
<dbReference type="OrthoDB" id="415358at2759"/>
<dbReference type="Proteomes" id="UP001163046">
    <property type="component" value="Unassembled WGS sequence"/>
</dbReference>
<keyword evidence="3" id="KW-1185">Reference proteome</keyword>
<evidence type="ECO:0000256" key="1">
    <source>
        <dbReference type="SAM" id="MobiDB-lite"/>
    </source>
</evidence>
<comment type="caution">
    <text evidence="2">The sequence shown here is derived from an EMBL/GenBank/DDBJ whole genome shotgun (WGS) entry which is preliminary data.</text>
</comment>
<feature type="compositionally biased region" description="Basic and acidic residues" evidence="1">
    <location>
        <begin position="142"/>
        <end position="172"/>
    </location>
</feature>
<reference evidence="2" key="1">
    <citation type="submission" date="2023-01" db="EMBL/GenBank/DDBJ databases">
        <title>Genome assembly of the deep-sea coral Lophelia pertusa.</title>
        <authorList>
            <person name="Herrera S."/>
            <person name="Cordes E."/>
        </authorList>
    </citation>
    <scope>NUCLEOTIDE SEQUENCE</scope>
    <source>
        <strain evidence="2">USNM1676648</strain>
        <tissue evidence="2">Polyp</tissue>
    </source>
</reference>
<dbReference type="EMBL" id="MU825883">
    <property type="protein sequence ID" value="KAJ7385027.1"/>
    <property type="molecule type" value="Genomic_DNA"/>
</dbReference>
<protein>
    <recommendedName>
        <fullName evidence="4">EF-hand domain-containing protein</fullName>
    </recommendedName>
</protein>
<name>A0A9W9ZNM8_9CNID</name>
<gene>
    <name evidence="2" type="ORF">OS493_018720</name>
</gene>
<dbReference type="AlphaFoldDB" id="A0A9W9ZNM8"/>
<proteinExistence type="predicted"/>
<evidence type="ECO:0000313" key="2">
    <source>
        <dbReference type="EMBL" id="KAJ7385027.1"/>
    </source>
</evidence>
<accession>A0A9W9ZNM8</accession>
<evidence type="ECO:0008006" key="4">
    <source>
        <dbReference type="Google" id="ProtNLM"/>
    </source>
</evidence>
<evidence type="ECO:0000313" key="3">
    <source>
        <dbReference type="Proteomes" id="UP001163046"/>
    </source>
</evidence>
<feature type="region of interest" description="Disordered" evidence="1">
    <location>
        <begin position="123"/>
        <end position="172"/>
    </location>
</feature>
<organism evidence="2 3">
    <name type="scientific">Desmophyllum pertusum</name>
    <dbReference type="NCBI Taxonomy" id="174260"/>
    <lineage>
        <taxon>Eukaryota</taxon>
        <taxon>Metazoa</taxon>
        <taxon>Cnidaria</taxon>
        <taxon>Anthozoa</taxon>
        <taxon>Hexacorallia</taxon>
        <taxon>Scleractinia</taxon>
        <taxon>Caryophylliina</taxon>
        <taxon>Caryophylliidae</taxon>
        <taxon>Desmophyllum</taxon>
    </lineage>
</organism>